<keyword evidence="1" id="KW-0472">Membrane</keyword>
<dbReference type="EMBL" id="MPVP01000122">
    <property type="protein sequence ID" value="OMD30302.1"/>
    <property type="molecule type" value="Genomic_DNA"/>
</dbReference>
<dbReference type="Proteomes" id="UP000187158">
    <property type="component" value="Unassembled WGS sequence"/>
</dbReference>
<keyword evidence="1" id="KW-0812">Transmembrane</keyword>
<evidence type="ECO:0000313" key="2">
    <source>
        <dbReference type="EMBL" id="OMD30302.1"/>
    </source>
</evidence>
<keyword evidence="3" id="KW-1185">Reference proteome</keyword>
<keyword evidence="1" id="KW-1133">Transmembrane helix</keyword>
<dbReference type="RefSeq" id="WP_076219365.1">
    <property type="nucleotide sequence ID" value="NZ_MPVP01000122.1"/>
</dbReference>
<gene>
    <name evidence="2" type="ORF">BSO21_18475</name>
</gene>
<comment type="caution">
    <text evidence="2">The sequence shown here is derived from an EMBL/GenBank/DDBJ whole genome shotgun (WGS) entry which is preliminary data.</text>
</comment>
<proteinExistence type="predicted"/>
<protein>
    <recommendedName>
        <fullName evidence="4">DUF4367 domain-containing protein</fullName>
    </recommendedName>
</protein>
<feature type="transmembrane region" description="Helical" evidence="1">
    <location>
        <begin position="6"/>
        <end position="28"/>
    </location>
</feature>
<evidence type="ECO:0000256" key="1">
    <source>
        <dbReference type="SAM" id="Phobius"/>
    </source>
</evidence>
<sequence>MRLKEPITLISVVLFLVLIGVALFLYNYNFPKKVNVERTAVVFTLNNSASAKSTIIKVNGTLYKPIFGQKKFVGNVSIDAYDFTKDQEVTVYITKRNKGINMSTLFYLDSSAPYEINQYGLMWFDDRFENINIWPSTNWIDVKEKNLAFIATGSNYEQALQTQIMMRKKFGDMFVPHEYDSLVK</sequence>
<evidence type="ECO:0008006" key="4">
    <source>
        <dbReference type="Google" id="ProtNLM"/>
    </source>
</evidence>
<reference evidence="2 3" key="1">
    <citation type="submission" date="2016-11" db="EMBL/GenBank/DDBJ databases">
        <title>Paenibacillus species isolates.</title>
        <authorList>
            <person name="Beno S.M."/>
        </authorList>
    </citation>
    <scope>NUCLEOTIDE SEQUENCE [LARGE SCALE GENOMIC DNA]</scope>
    <source>
        <strain evidence="2 3">FSL H7-0433</strain>
    </source>
</reference>
<name>A0ABX3GKQ3_9BACL</name>
<organism evidence="2 3">
    <name type="scientific">Paenibacillus odorifer</name>
    <dbReference type="NCBI Taxonomy" id="189426"/>
    <lineage>
        <taxon>Bacteria</taxon>
        <taxon>Bacillati</taxon>
        <taxon>Bacillota</taxon>
        <taxon>Bacilli</taxon>
        <taxon>Bacillales</taxon>
        <taxon>Paenibacillaceae</taxon>
        <taxon>Paenibacillus</taxon>
    </lineage>
</organism>
<evidence type="ECO:0000313" key="3">
    <source>
        <dbReference type="Proteomes" id="UP000187158"/>
    </source>
</evidence>
<accession>A0ABX3GKQ3</accession>